<dbReference type="Pfam" id="PF03963">
    <property type="entry name" value="FlgD"/>
    <property type="match status" value="1"/>
</dbReference>
<organism evidence="8 9">
    <name type="scientific">Psychrosphaera haliotis</name>
    <dbReference type="NCBI Taxonomy" id="555083"/>
    <lineage>
        <taxon>Bacteria</taxon>
        <taxon>Pseudomonadati</taxon>
        <taxon>Pseudomonadota</taxon>
        <taxon>Gammaproteobacteria</taxon>
        <taxon>Alteromonadales</taxon>
        <taxon>Pseudoalteromonadaceae</taxon>
        <taxon>Psychrosphaera</taxon>
    </lineage>
</organism>
<dbReference type="GO" id="GO:0044781">
    <property type="term" value="P:bacterial-type flagellum organization"/>
    <property type="evidence" value="ECO:0007669"/>
    <property type="project" value="UniProtKB-UniRule"/>
</dbReference>
<keyword evidence="3 5" id="KW-1005">Bacterial flagellum biogenesis</keyword>
<name>A0A6N8F8J6_9GAMM</name>
<gene>
    <name evidence="8" type="ORF">GNP35_02180</name>
</gene>
<dbReference type="InterPro" id="IPR025963">
    <property type="entry name" value="FLgD_Tudor"/>
</dbReference>
<feature type="domain" description="FlgD Tudor-like" evidence="7">
    <location>
        <begin position="87"/>
        <end position="222"/>
    </location>
</feature>
<dbReference type="EMBL" id="WOCD01000001">
    <property type="protein sequence ID" value="MUH71407.1"/>
    <property type="molecule type" value="Genomic_DNA"/>
</dbReference>
<evidence type="ECO:0000259" key="7">
    <source>
        <dbReference type="Pfam" id="PF13861"/>
    </source>
</evidence>
<feature type="domain" description="FlgD/Vpr Ig-like" evidence="6">
    <location>
        <begin position="111"/>
        <end position="176"/>
    </location>
</feature>
<evidence type="ECO:0000313" key="9">
    <source>
        <dbReference type="Proteomes" id="UP000439994"/>
    </source>
</evidence>
<evidence type="ECO:0000256" key="5">
    <source>
        <dbReference type="RuleBase" id="RU362076"/>
    </source>
</evidence>
<dbReference type="Gene3D" id="2.60.40.4070">
    <property type="match status" value="1"/>
</dbReference>
<dbReference type="Proteomes" id="UP000439994">
    <property type="component" value="Unassembled WGS sequence"/>
</dbReference>
<dbReference type="InterPro" id="IPR005648">
    <property type="entry name" value="FlgD"/>
</dbReference>
<dbReference type="Pfam" id="PF13860">
    <property type="entry name" value="FlgD_ig"/>
    <property type="match status" value="1"/>
</dbReference>
<sequence length="227" mass="23871">MINNTISNPAVDNLRWQDDAVTTTEVNGELGKEDFFKLLTTQLSMQDPMNPTTNEDMIAQMTQFTMAEGISDLGDQMSQLTASMTSNQALEASSLVGRNILTASPVAYSDGSGVSGQVPLQSSTQNVLVEIKHENGAAMVIPYGNQSAGMMDFSWDGKGPDGETWPAGQYEISVTGLPSGAAEAESMPVLSYGNVSSVTLGQNGTGLELNIQGLGSIRLADVLAVGE</sequence>
<comment type="similarity">
    <text evidence="1 5">Belongs to the FlgD family.</text>
</comment>
<comment type="caution">
    <text evidence="8">The sequence shown here is derived from an EMBL/GenBank/DDBJ whole genome shotgun (WGS) entry which is preliminary data.</text>
</comment>
<dbReference type="InterPro" id="IPR025965">
    <property type="entry name" value="FlgD/Vpr_Ig-like"/>
</dbReference>
<evidence type="ECO:0000313" key="8">
    <source>
        <dbReference type="EMBL" id="MUH71407.1"/>
    </source>
</evidence>
<dbReference type="RefSeq" id="WP_155694102.1">
    <property type="nucleotide sequence ID" value="NZ_BAAAFQ010000005.1"/>
</dbReference>
<dbReference type="OrthoDB" id="9785233at2"/>
<dbReference type="Pfam" id="PF13861">
    <property type="entry name" value="FLgD_tudor"/>
    <property type="match status" value="1"/>
</dbReference>
<comment type="function">
    <text evidence="4 5">Required for flagellar hook formation. May act as a scaffolding protein.</text>
</comment>
<evidence type="ECO:0000256" key="4">
    <source>
        <dbReference type="ARBA" id="ARBA00024746"/>
    </source>
</evidence>
<evidence type="ECO:0000256" key="1">
    <source>
        <dbReference type="ARBA" id="ARBA00010577"/>
    </source>
</evidence>
<evidence type="ECO:0000256" key="3">
    <source>
        <dbReference type="ARBA" id="ARBA00022795"/>
    </source>
</evidence>
<protein>
    <recommendedName>
        <fullName evidence="2 5">Basal-body rod modification protein FlgD</fullName>
    </recommendedName>
</protein>
<keyword evidence="9" id="KW-1185">Reference proteome</keyword>
<dbReference type="Gene3D" id="2.30.30.910">
    <property type="match status" value="1"/>
</dbReference>
<evidence type="ECO:0000256" key="2">
    <source>
        <dbReference type="ARBA" id="ARBA00016013"/>
    </source>
</evidence>
<proteinExistence type="inferred from homology"/>
<reference evidence="8 9" key="1">
    <citation type="submission" date="2019-11" db="EMBL/GenBank/DDBJ databases">
        <title>P. haliotis isolates from Z. marina roots.</title>
        <authorList>
            <person name="Cohen M."/>
            <person name="Jospin G."/>
            <person name="Eisen J.A."/>
            <person name="Coil D.A."/>
        </authorList>
    </citation>
    <scope>NUCLEOTIDE SEQUENCE [LARGE SCALE GENOMIC DNA]</scope>
    <source>
        <strain evidence="8 9">UCD-MCMsp1aY</strain>
    </source>
</reference>
<evidence type="ECO:0000259" key="6">
    <source>
        <dbReference type="Pfam" id="PF13860"/>
    </source>
</evidence>
<accession>A0A6N8F8J6</accession>
<dbReference type="AlphaFoldDB" id="A0A6N8F8J6"/>